<dbReference type="InterPro" id="IPR051091">
    <property type="entry name" value="O-Glucosyltr/Glycosyltrsf_90"/>
</dbReference>
<dbReference type="InterPro" id="IPR006598">
    <property type="entry name" value="CAP10"/>
</dbReference>
<dbReference type="Proteomes" id="UP000037460">
    <property type="component" value="Unassembled WGS sequence"/>
</dbReference>
<evidence type="ECO:0000256" key="2">
    <source>
        <dbReference type="ARBA" id="ARBA00022679"/>
    </source>
</evidence>
<dbReference type="OrthoDB" id="202415at2759"/>
<accession>A0A0M0JZ93</accession>
<dbReference type="EMBL" id="JWZX01001906">
    <property type="protein sequence ID" value="KOO31890.1"/>
    <property type="molecule type" value="Genomic_DNA"/>
</dbReference>
<keyword evidence="2" id="KW-0808">Transferase</keyword>
<protein>
    <submittedName>
        <fullName evidence="5">Kdel motif-containing protein 1</fullName>
    </submittedName>
</protein>
<evidence type="ECO:0000259" key="4">
    <source>
        <dbReference type="Pfam" id="PF05686"/>
    </source>
</evidence>
<proteinExistence type="inferred from homology"/>
<dbReference type="Pfam" id="PF05686">
    <property type="entry name" value="Glyco_transf_90"/>
    <property type="match status" value="1"/>
</dbReference>
<organism evidence="5 6">
    <name type="scientific">Chrysochromulina tobinii</name>
    <dbReference type="NCBI Taxonomy" id="1460289"/>
    <lineage>
        <taxon>Eukaryota</taxon>
        <taxon>Haptista</taxon>
        <taxon>Haptophyta</taxon>
        <taxon>Prymnesiophyceae</taxon>
        <taxon>Prymnesiales</taxon>
        <taxon>Chrysochromulinaceae</taxon>
        <taxon>Chrysochromulina</taxon>
    </lineage>
</organism>
<reference evidence="6" key="1">
    <citation type="journal article" date="2015" name="PLoS Genet.">
        <title>Genome Sequence and Transcriptome Analyses of Chrysochromulina tobin: Metabolic Tools for Enhanced Algal Fitness in the Prominent Order Prymnesiales (Haptophyceae).</title>
        <authorList>
            <person name="Hovde B.T."/>
            <person name="Deodato C.R."/>
            <person name="Hunsperger H.M."/>
            <person name="Ryken S.A."/>
            <person name="Yost W."/>
            <person name="Jha R.K."/>
            <person name="Patterson J."/>
            <person name="Monnat R.J. Jr."/>
            <person name="Barlow S.B."/>
            <person name="Starkenburg S.R."/>
            <person name="Cattolico R.A."/>
        </authorList>
    </citation>
    <scope>NUCLEOTIDE SEQUENCE</scope>
    <source>
        <strain evidence="6">CCMP291</strain>
    </source>
</reference>
<keyword evidence="6" id="KW-1185">Reference proteome</keyword>
<dbReference type="AlphaFoldDB" id="A0A0M0JZ93"/>
<dbReference type="PANTHER" id="PTHR12203:SF35">
    <property type="entry name" value="PROTEIN O-GLUCOSYLTRANSFERASE 1"/>
    <property type="match status" value="1"/>
</dbReference>
<feature type="domain" description="Glycosyl transferase CAP10" evidence="4">
    <location>
        <begin position="69"/>
        <end position="138"/>
    </location>
</feature>
<feature type="chain" id="PRO_5005602256" evidence="3">
    <location>
        <begin position="20"/>
        <end position="179"/>
    </location>
</feature>
<evidence type="ECO:0000256" key="1">
    <source>
        <dbReference type="ARBA" id="ARBA00010118"/>
    </source>
</evidence>
<keyword evidence="3" id="KW-0732">Signal</keyword>
<evidence type="ECO:0000256" key="3">
    <source>
        <dbReference type="SAM" id="SignalP"/>
    </source>
</evidence>
<comment type="caution">
    <text evidence="5">The sequence shown here is derived from an EMBL/GenBank/DDBJ whole genome shotgun (WGS) entry which is preliminary data.</text>
</comment>
<feature type="non-terminal residue" evidence="5">
    <location>
        <position position="179"/>
    </location>
</feature>
<evidence type="ECO:0000313" key="5">
    <source>
        <dbReference type="EMBL" id="KOO31890.1"/>
    </source>
</evidence>
<dbReference type="PANTHER" id="PTHR12203">
    <property type="entry name" value="KDEL LYS-ASP-GLU-LEU CONTAINING - RELATED"/>
    <property type="match status" value="1"/>
</dbReference>
<evidence type="ECO:0000313" key="6">
    <source>
        <dbReference type="Proteomes" id="UP000037460"/>
    </source>
</evidence>
<feature type="signal peptide" evidence="3">
    <location>
        <begin position="1"/>
        <end position="19"/>
    </location>
</feature>
<gene>
    <name evidence="5" type="ORF">Ctob_012860</name>
</gene>
<name>A0A0M0JZ93_9EUKA</name>
<comment type="similarity">
    <text evidence="1">Belongs to the glycosyltransferase 90 family.</text>
</comment>
<sequence>MKHKLLCGSLVMLLEPAHPAPRTVQYDILTRLLRPSVHYLSVKLPPLAPPSKATSSKVGAVEERPERTVCDLLVDAINWAEANPETAQKIALAGRALVRDVLTMDHVYAYFAELLNASSTLLGYRPVQAMQAHRMIADPNPKRGSQWFNASNFSRVPTDPDEFVRWIRNDTSYPAHAQI</sequence>
<dbReference type="GO" id="GO:0016740">
    <property type="term" value="F:transferase activity"/>
    <property type="evidence" value="ECO:0007669"/>
    <property type="project" value="UniProtKB-KW"/>
</dbReference>